<evidence type="ECO:0000259" key="5">
    <source>
        <dbReference type="PROSITE" id="PS50977"/>
    </source>
</evidence>
<evidence type="ECO:0000256" key="2">
    <source>
        <dbReference type="ARBA" id="ARBA00023125"/>
    </source>
</evidence>
<evidence type="ECO:0000256" key="3">
    <source>
        <dbReference type="ARBA" id="ARBA00023163"/>
    </source>
</evidence>
<evidence type="ECO:0000313" key="7">
    <source>
        <dbReference type="Proteomes" id="UP000031586"/>
    </source>
</evidence>
<dbReference type="SUPFAM" id="SSF46689">
    <property type="entry name" value="Homeodomain-like"/>
    <property type="match status" value="1"/>
</dbReference>
<reference evidence="6 7" key="1">
    <citation type="submission" date="2014-07" db="EMBL/GenBank/DDBJ databases">
        <title>Unique and conserved regions in Vibrio harveyi and related species in comparison with the shrimp pathogen Vibrio harveyi CAIM 1792.</title>
        <authorList>
            <person name="Espinoza-Valles I."/>
            <person name="Vora G."/>
            <person name="Leekitcharoenphon P."/>
            <person name="Ussery D."/>
            <person name="Hoj L."/>
            <person name="Gomez-Gil B."/>
        </authorList>
    </citation>
    <scope>NUCLEOTIDE SEQUENCE [LARGE SCALE GENOMIC DNA]</scope>
    <source>
        <strain evidence="7">CAIM 1854 / LMG 25443</strain>
    </source>
</reference>
<gene>
    <name evidence="6" type="ORF">H735_29370</name>
</gene>
<dbReference type="AlphaFoldDB" id="A0A0C1V875"/>
<dbReference type="InterPro" id="IPR036271">
    <property type="entry name" value="Tet_transcr_reg_TetR-rel_C_sf"/>
</dbReference>
<keyword evidence="1" id="KW-0805">Transcription regulation</keyword>
<proteinExistence type="predicted"/>
<dbReference type="GO" id="GO:0003677">
    <property type="term" value="F:DNA binding"/>
    <property type="evidence" value="ECO:0007669"/>
    <property type="project" value="UniProtKB-UniRule"/>
</dbReference>
<dbReference type="Pfam" id="PF16925">
    <property type="entry name" value="TetR_C_13"/>
    <property type="match status" value="1"/>
</dbReference>
<dbReference type="InterPro" id="IPR011075">
    <property type="entry name" value="TetR_C"/>
</dbReference>
<dbReference type="PATRIC" id="fig|1229493.5.peg.5951"/>
<dbReference type="EMBL" id="JPRD01000079">
    <property type="protein sequence ID" value="KIF45873.1"/>
    <property type="molecule type" value="Genomic_DNA"/>
</dbReference>
<organism evidence="6 7">
    <name type="scientific">Vibrio owensii CAIM 1854 = LMG 25443</name>
    <dbReference type="NCBI Taxonomy" id="1229493"/>
    <lineage>
        <taxon>Bacteria</taxon>
        <taxon>Pseudomonadati</taxon>
        <taxon>Pseudomonadota</taxon>
        <taxon>Gammaproteobacteria</taxon>
        <taxon>Vibrionales</taxon>
        <taxon>Vibrionaceae</taxon>
        <taxon>Vibrio</taxon>
    </lineage>
</organism>
<evidence type="ECO:0000256" key="1">
    <source>
        <dbReference type="ARBA" id="ARBA00023015"/>
    </source>
</evidence>
<dbReference type="Proteomes" id="UP000031586">
    <property type="component" value="Unassembled WGS sequence"/>
</dbReference>
<sequence length="190" mass="21623">MKDMRQALLDAGLHLVNEHGFAGVGLMKIINEAQGTKGSFYHYFKSKEHFGAILLHDYFETHLERLERFLSDESKAPSERVQAYFDDWCVVKLTDDFRIQCLVVKLAGEVSGHDTEMQSEMAAGTKKMIEKMTTFFERSNQEGTLCLSAPEQTARTLFSLWLGYTLLAAMQKDRAILDDAMQTTVKLLNE</sequence>
<dbReference type="PRINTS" id="PR00455">
    <property type="entry name" value="HTHTETR"/>
</dbReference>
<keyword evidence="3" id="KW-0804">Transcription</keyword>
<dbReference type="PANTHER" id="PTHR47506">
    <property type="entry name" value="TRANSCRIPTIONAL REGULATORY PROTEIN"/>
    <property type="match status" value="1"/>
</dbReference>
<dbReference type="PROSITE" id="PS50977">
    <property type="entry name" value="HTH_TETR_2"/>
    <property type="match status" value="1"/>
</dbReference>
<dbReference type="Gene3D" id="1.10.357.10">
    <property type="entry name" value="Tetracycline Repressor, domain 2"/>
    <property type="match status" value="1"/>
</dbReference>
<protein>
    <submittedName>
        <fullName evidence="6">TetR family transcriptional regulator</fullName>
    </submittedName>
</protein>
<feature type="DNA-binding region" description="H-T-H motif" evidence="4">
    <location>
        <begin position="25"/>
        <end position="44"/>
    </location>
</feature>
<keyword evidence="2 4" id="KW-0238">DNA-binding</keyword>
<dbReference type="InterPro" id="IPR001647">
    <property type="entry name" value="HTH_TetR"/>
</dbReference>
<dbReference type="InterPro" id="IPR009057">
    <property type="entry name" value="Homeodomain-like_sf"/>
</dbReference>
<dbReference type="PANTHER" id="PTHR47506:SF6">
    <property type="entry name" value="HTH-TYPE TRANSCRIPTIONAL REPRESSOR NEMR"/>
    <property type="match status" value="1"/>
</dbReference>
<evidence type="ECO:0000256" key="4">
    <source>
        <dbReference type="PROSITE-ProRule" id="PRU00335"/>
    </source>
</evidence>
<accession>A0A0C1V875</accession>
<dbReference type="Pfam" id="PF00440">
    <property type="entry name" value="TetR_N"/>
    <property type="match status" value="1"/>
</dbReference>
<dbReference type="SUPFAM" id="SSF48498">
    <property type="entry name" value="Tetracyclin repressor-like, C-terminal domain"/>
    <property type="match status" value="1"/>
</dbReference>
<feature type="domain" description="HTH tetR-type" evidence="5">
    <location>
        <begin position="2"/>
        <end position="62"/>
    </location>
</feature>
<evidence type="ECO:0000313" key="6">
    <source>
        <dbReference type="EMBL" id="KIF45873.1"/>
    </source>
</evidence>
<dbReference type="RefSeq" id="WP_020197187.1">
    <property type="nucleotide sequence ID" value="NZ_BAOH01000109.1"/>
</dbReference>
<name>A0A0C1V875_9VIBR</name>
<comment type="caution">
    <text evidence="6">The sequence shown here is derived from an EMBL/GenBank/DDBJ whole genome shotgun (WGS) entry which is preliminary data.</text>
</comment>